<evidence type="ECO:0000256" key="1">
    <source>
        <dbReference type="SAM" id="MobiDB-lite"/>
    </source>
</evidence>
<dbReference type="OrthoDB" id="3391342at2"/>
<feature type="signal peptide" evidence="2">
    <location>
        <begin position="1"/>
        <end position="25"/>
    </location>
</feature>
<dbReference type="EMBL" id="RSEB01000004">
    <property type="protein sequence ID" value="RRR98187.1"/>
    <property type="molecule type" value="Genomic_DNA"/>
</dbReference>
<accession>A0A426UV27</accession>
<evidence type="ECO:0000256" key="2">
    <source>
        <dbReference type="SAM" id="SignalP"/>
    </source>
</evidence>
<dbReference type="PROSITE" id="PS51257">
    <property type="entry name" value="PROKAR_LIPOPROTEIN"/>
    <property type="match status" value="1"/>
</dbReference>
<feature type="compositionally biased region" description="Acidic residues" evidence="1">
    <location>
        <begin position="65"/>
        <end position="79"/>
    </location>
</feature>
<sequence length="189" mass="18407">MIDARAFLKRLGATGALLAVAAACGAEPDGDSAADAEPSTAAETATEPAPTSEAASPPAPRPSESEEPEADDPAQDDPAQDGGGACGEDACEVSFSESTQFTVAGDDGLWTVEASFEDGGVRVSLTDPDGLGGGGGLLYQASCALTLNGDGSGGLGCDHASAPAPDAGGFVAYLAEMDGTTAVLQVALG</sequence>
<evidence type="ECO:0000313" key="3">
    <source>
        <dbReference type="EMBL" id="RRR98187.1"/>
    </source>
</evidence>
<keyword evidence="4" id="KW-1185">Reference proteome</keyword>
<feature type="region of interest" description="Disordered" evidence="1">
    <location>
        <begin position="26"/>
        <end position="90"/>
    </location>
</feature>
<evidence type="ECO:0000313" key="4">
    <source>
        <dbReference type="Proteomes" id="UP000277256"/>
    </source>
</evidence>
<dbReference type="AlphaFoldDB" id="A0A426UV27"/>
<name>A0A426UV27_9ACTN</name>
<organism evidence="3 4">
    <name type="scientific">Glycomyces terrestris</name>
    <dbReference type="NCBI Taxonomy" id="2493553"/>
    <lineage>
        <taxon>Bacteria</taxon>
        <taxon>Bacillati</taxon>
        <taxon>Actinomycetota</taxon>
        <taxon>Actinomycetes</taxon>
        <taxon>Glycomycetales</taxon>
        <taxon>Glycomycetaceae</taxon>
        <taxon>Glycomyces</taxon>
    </lineage>
</organism>
<dbReference type="RefSeq" id="WP_125248496.1">
    <property type="nucleotide sequence ID" value="NZ_RSEB01000004.1"/>
</dbReference>
<proteinExistence type="predicted"/>
<dbReference type="PROSITE" id="PS51318">
    <property type="entry name" value="TAT"/>
    <property type="match status" value="1"/>
</dbReference>
<comment type="caution">
    <text evidence="3">The sequence shown here is derived from an EMBL/GenBank/DDBJ whole genome shotgun (WGS) entry which is preliminary data.</text>
</comment>
<feature type="compositionally biased region" description="Low complexity" evidence="1">
    <location>
        <begin position="35"/>
        <end position="56"/>
    </location>
</feature>
<feature type="chain" id="PRO_5039266464" evidence="2">
    <location>
        <begin position="26"/>
        <end position="189"/>
    </location>
</feature>
<gene>
    <name evidence="3" type="ORF">EIW28_14815</name>
</gene>
<reference evidence="3 4" key="1">
    <citation type="submission" date="2018-12" db="EMBL/GenBank/DDBJ databases">
        <title>Glycomyces sp. YIM 121974 draft genome.</title>
        <authorList>
            <person name="Li Q."/>
        </authorList>
    </citation>
    <scope>NUCLEOTIDE SEQUENCE [LARGE SCALE GENOMIC DNA]</scope>
    <source>
        <strain evidence="3 4">YIM 121974</strain>
    </source>
</reference>
<protein>
    <submittedName>
        <fullName evidence="3">Uncharacterized protein</fullName>
    </submittedName>
</protein>
<dbReference type="InterPro" id="IPR006311">
    <property type="entry name" value="TAT_signal"/>
</dbReference>
<dbReference type="Proteomes" id="UP000277256">
    <property type="component" value="Unassembled WGS sequence"/>
</dbReference>
<keyword evidence="2" id="KW-0732">Signal</keyword>